<sequence>MKMILRTALLSFALLFLVACSSGGSGDKVTTPTPPTTPAPSQPGEEPVAPPVVVKERSLTVYVHGYSKTGHKRVGTYGAQEAIDANEEAKNIVGFSTDYRGADTNFDENIIISTSYYGNQPPDYYTAEDIQEIESAEAGIPRYAAIVAKYAKHKMVESGATKVNFLSVSMGSLVTRYLVEKNLENLSAEQLIGRWYSAEGVIVGNYAASDPVLIRLSNAIDEGSPEAKQMNYAWVNEAFGSGLVTTNPYYRDIMVGFESSTKDDDLEGILTKYLLLKGTFYPNDGYQLVKDTHFGIQIMSNSDLSPYLSANITNPNYPLTPTQSYFHENHTGLKNNIAAWSQASLFFSSKRRVQITLTHVRVDDIHEENSQIAEIVFASQVYSPQLYETANIAEAIDRRALESGILPIHPYQNNGETKILNQNLFDAFVKPDESLLILEIDAFEIDNSIKYNIKEGGTGDIEAIGKGRFDIPLSNGTYEVSGENWAGEIKVEIFNYQ</sequence>
<protein>
    <submittedName>
        <fullName evidence="2">Uncharacterized protein</fullName>
    </submittedName>
</protein>
<feature type="region of interest" description="Disordered" evidence="1">
    <location>
        <begin position="25"/>
        <end position="50"/>
    </location>
</feature>
<dbReference type="AlphaFoldDB" id="A0A1W1BQ22"/>
<gene>
    <name evidence="2" type="ORF">MNB_SV-6-640</name>
</gene>
<reference evidence="2" key="1">
    <citation type="submission" date="2016-10" db="EMBL/GenBank/DDBJ databases">
        <authorList>
            <person name="de Groot N.N."/>
        </authorList>
    </citation>
    <scope>NUCLEOTIDE SEQUENCE</scope>
</reference>
<dbReference type="EMBL" id="FPHC01000038">
    <property type="protein sequence ID" value="SFV55623.1"/>
    <property type="molecule type" value="Genomic_DNA"/>
</dbReference>
<organism evidence="2">
    <name type="scientific">hydrothermal vent metagenome</name>
    <dbReference type="NCBI Taxonomy" id="652676"/>
    <lineage>
        <taxon>unclassified sequences</taxon>
        <taxon>metagenomes</taxon>
        <taxon>ecological metagenomes</taxon>
    </lineage>
</organism>
<dbReference type="InterPro" id="IPR029058">
    <property type="entry name" value="AB_hydrolase_fold"/>
</dbReference>
<accession>A0A1W1BQ22</accession>
<dbReference type="Gene3D" id="3.40.50.1820">
    <property type="entry name" value="alpha/beta hydrolase"/>
    <property type="match status" value="1"/>
</dbReference>
<feature type="compositionally biased region" description="Pro residues" evidence="1">
    <location>
        <begin position="32"/>
        <end position="41"/>
    </location>
</feature>
<name>A0A1W1BQ22_9ZZZZ</name>
<dbReference type="PROSITE" id="PS51257">
    <property type="entry name" value="PROKAR_LIPOPROTEIN"/>
    <property type="match status" value="1"/>
</dbReference>
<proteinExistence type="predicted"/>
<evidence type="ECO:0000256" key="1">
    <source>
        <dbReference type="SAM" id="MobiDB-lite"/>
    </source>
</evidence>
<evidence type="ECO:0000313" key="2">
    <source>
        <dbReference type="EMBL" id="SFV55623.1"/>
    </source>
</evidence>